<dbReference type="EMBL" id="JANJYI010000004">
    <property type="protein sequence ID" value="KAK2653121.1"/>
    <property type="molecule type" value="Genomic_DNA"/>
</dbReference>
<protein>
    <recommendedName>
        <fullName evidence="4">Ubiquitin-like protease family profile domain-containing protein</fullName>
    </recommendedName>
</protein>
<accession>A0AAD9X5K4</accession>
<sequence length="96" mass="11087">MPLRRRLSSIMNKCGFFSKRSEIPRGSMFTVGVLNNQMIPQQVDKCNCGVFICKYAEMSIVKKADMNWGQKEMSDFQKEIAFEIYNSVTYKSPTDL</sequence>
<comment type="caution">
    <text evidence="5">The sequence shown here is derived from an EMBL/GenBank/DDBJ whole genome shotgun (WGS) entry which is preliminary data.</text>
</comment>
<dbReference type="SUPFAM" id="SSF54001">
    <property type="entry name" value="Cysteine proteinases"/>
    <property type="match status" value="1"/>
</dbReference>
<dbReference type="Pfam" id="PF02902">
    <property type="entry name" value="Peptidase_C48"/>
    <property type="match status" value="1"/>
</dbReference>
<dbReference type="Proteomes" id="UP001280121">
    <property type="component" value="Unassembled WGS sequence"/>
</dbReference>
<dbReference type="GO" id="GO:0006508">
    <property type="term" value="P:proteolysis"/>
    <property type="evidence" value="ECO:0007669"/>
    <property type="project" value="UniProtKB-KW"/>
</dbReference>
<dbReference type="InterPro" id="IPR038765">
    <property type="entry name" value="Papain-like_cys_pep_sf"/>
</dbReference>
<evidence type="ECO:0000256" key="1">
    <source>
        <dbReference type="ARBA" id="ARBA00005234"/>
    </source>
</evidence>
<proteinExistence type="inferred from homology"/>
<keyword evidence="3" id="KW-0378">Hydrolase</keyword>
<name>A0AAD9X5K4_9ROSI</name>
<evidence type="ECO:0000256" key="2">
    <source>
        <dbReference type="ARBA" id="ARBA00022670"/>
    </source>
</evidence>
<keyword evidence="6" id="KW-1185">Reference proteome</keyword>
<evidence type="ECO:0000313" key="6">
    <source>
        <dbReference type="Proteomes" id="UP001280121"/>
    </source>
</evidence>
<dbReference type="GO" id="GO:0008234">
    <property type="term" value="F:cysteine-type peptidase activity"/>
    <property type="evidence" value="ECO:0007669"/>
    <property type="project" value="InterPro"/>
</dbReference>
<dbReference type="InterPro" id="IPR003653">
    <property type="entry name" value="Peptidase_C48_C"/>
</dbReference>
<evidence type="ECO:0000313" key="5">
    <source>
        <dbReference type="EMBL" id="KAK2653121.1"/>
    </source>
</evidence>
<reference evidence="5" key="1">
    <citation type="journal article" date="2023" name="Plant J.">
        <title>Genome sequences and population genomics provide insights into the demographic history, inbreeding, and mutation load of two 'living fossil' tree species of Dipteronia.</title>
        <authorList>
            <person name="Feng Y."/>
            <person name="Comes H.P."/>
            <person name="Chen J."/>
            <person name="Zhu S."/>
            <person name="Lu R."/>
            <person name="Zhang X."/>
            <person name="Li P."/>
            <person name="Qiu J."/>
            <person name="Olsen K.M."/>
            <person name="Qiu Y."/>
        </authorList>
    </citation>
    <scope>NUCLEOTIDE SEQUENCE</scope>
    <source>
        <strain evidence="5">KIB01</strain>
    </source>
</reference>
<evidence type="ECO:0000256" key="3">
    <source>
        <dbReference type="ARBA" id="ARBA00022801"/>
    </source>
</evidence>
<comment type="similarity">
    <text evidence="1">Belongs to the peptidase C48 family.</text>
</comment>
<dbReference type="AlphaFoldDB" id="A0AAD9X5K4"/>
<gene>
    <name evidence="5" type="ORF">Ddye_012977</name>
</gene>
<feature type="domain" description="Ubiquitin-like protease family profile" evidence="4">
    <location>
        <begin position="24"/>
        <end position="86"/>
    </location>
</feature>
<organism evidence="5 6">
    <name type="scientific">Dipteronia dyeriana</name>
    <dbReference type="NCBI Taxonomy" id="168575"/>
    <lineage>
        <taxon>Eukaryota</taxon>
        <taxon>Viridiplantae</taxon>
        <taxon>Streptophyta</taxon>
        <taxon>Embryophyta</taxon>
        <taxon>Tracheophyta</taxon>
        <taxon>Spermatophyta</taxon>
        <taxon>Magnoliopsida</taxon>
        <taxon>eudicotyledons</taxon>
        <taxon>Gunneridae</taxon>
        <taxon>Pentapetalae</taxon>
        <taxon>rosids</taxon>
        <taxon>malvids</taxon>
        <taxon>Sapindales</taxon>
        <taxon>Sapindaceae</taxon>
        <taxon>Hippocastanoideae</taxon>
        <taxon>Acereae</taxon>
        <taxon>Dipteronia</taxon>
    </lineage>
</organism>
<keyword evidence="2" id="KW-0645">Protease</keyword>
<evidence type="ECO:0000259" key="4">
    <source>
        <dbReference type="Pfam" id="PF02902"/>
    </source>
</evidence>
<dbReference type="Gene3D" id="3.40.395.10">
    <property type="entry name" value="Adenoviral Proteinase, Chain A"/>
    <property type="match status" value="1"/>
</dbReference>